<feature type="domain" description="C3H1-type" evidence="8">
    <location>
        <begin position="153"/>
        <end position="181"/>
    </location>
</feature>
<dbReference type="PaxDb" id="3218-PP1S86_197V6.2"/>
<dbReference type="GO" id="GO:0008270">
    <property type="term" value="F:zinc ion binding"/>
    <property type="evidence" value="ECO:0007669"/>
    <property type="project" value="UniProtKB-KW"/>
</dbReference>
<organism evidence="9">
    <name type="scientific">Physcomitrium patens</name>
    <name type="common">Spreading-leaved earth moss</name>
    <name type="synonym">Physcomitrella patens</name>
    <dbReference type="NCBI Taxonomy" id="3218"/>
    <lineage>
        <taxon>Eukaryota</taxon>
        <taxon>Viridiplantae</taxon>
        <taxon>Streptophyta</taxon>
        <taxon>Embryophyta</taxon>
        <taxon>Bryophyta</taxon>
        <taxon>Bryophytina</taxon>
        <taxon>Bryopsida</taxon>
        <taxon>Funariidae</taxon>
        <taxon>Funariales</taxon>
        <taxon>Funariaceae</taxon>
        <taxon>Physcomitrium</taxon>
    </lineage>
</organism>
<feature type="compositionally biased region" description="Low complexity" evidence="7">
    <location>
        <begin position="402"/>
        <end position="419"/>
    </location>
</feature>
<dbReference type="GO" id="GO:0003677">
    <property type="term" value="F:DNA binding"/>
    <property type="evidence" value="ECO:0007669"/>
    <property type="project" value="UniProtKB-KW"/>
</dbReference>
<keyword evidence="1 6" id="KW-0479">Metal-binding</keyword>
<dbReference type="FunFam" id="4.10.1000.10:FF:000033">
    <property type="entry name" value="zinc finger CCCH domain-containing protein 37"/>
    <property type="match status" value="2"/>
</dbReference>
<evidence type="ECO:0000313" key="10">
    <source>
        <dbReference type="EnsemblPlants" id="Pp3c1_12940V3.1"/>
    </source>
</evidence>
<evidence type="ECO:0000256" key="6">
    <source>
        <dbReference type="PROSITE-ProRule" id="PRU00723"/>
    </source>
</evidence>
<dbReference type="SUPFAM" id="SSF90229">
    <property type="entry name" value="CCCH zinc finger"/>
    <property type="match status" value="3"/>
</dbReference>
<dbReference type="GeneID" id="112279035"/>
<feature type="region of interest" description="Disordered" evidence="7">
    <location>
        <begin position="34"/>
        <end position="93"/>
    </location>
</feature>
<dbReference type="EnsemblPlants" id="Pp3c1_12940V3.2">
    <property type="protein sequence ID" value="Pp3c1_12940V3.2"/>
    <property type="gene ID" value="Pp3c1_12940"/>
</dbReference>
<dbReference type="InterPro" id="IPR000571">
    <property type="entry name" value="Znf_CCCH"/>
</dbReference>
<proteinExistence type="predicted"/>
<feature type="compositionally biased region" description="Basic and acidic residues" evidence="7">
    <location>
        <begin position="57"/>
        <end position="68"/>
    </location>
</feature>
<dbReference type="GO" id="GO:0003729">
    <property type="term" value="F:mRNA binding"/>
    <property type="evidence" value="ECO:0007669"/>
    <property type="project" value="UniProtKB-ARBA"/>
</dbReference>
<feature type="region of interest" description="Disordered" evidence="7">
    <location>
        <begin position="670"/>
        <end position="695"/>
    </location>
</feature>
<dbReference type="FunCoup" id="A0A2K1L7Z1">
    <property type="interactions" value="2471"/>
</dbReference>
<dbReference type="InterPro" id="IPR036855">
    <property type="entry name" value="Znf_CCCH_sf"/>
</dbReference>
<dbReference type="SMART" id="SM00356">
    <property type="entry name" value="ZnF_C3H1"/>
    <property type="match status" value="5"/>
</dbReference>
<dbReference type="EnsemblPlants" id="Pp3c1_12940V3.1">
    <property type="protein sequence ID" value="Pp3c1_12940V3.1"/>
    <property type="gene ID" value="Pp3c1_12940"/>
</dbReference>
<reference evidence="10" key="3">
    <citation type="submission" date="2020-12" db="UniProtKB">
        <authorList>
            <consortium name="EnsemblPlants"/>
        </authorList>
    </citation>
    <scope>IDENTIFICATION</scope>
</reference>
<gene>
    <name evidence="10" type="primary">LOC112279035</name>
    <name evidence="9" type="ORF">PHYPA_000592</name>
</gene>
<accession>A0A2K1L7Z1</accession>
<evidence type="ECO:0000256" key="3">
    <source>
        <dbReference type="ARBA" id="ARBA00022771"/>
    </source>
</evidence>
<evidence type="ECO:0000256" key="1">
    <source>
        <dbReference type="ARBA" id="ARBA00022723"/>
    </source>
</evidence>
<reference evidence="9 11" key="1">
    <citation type="journal article" date="2008" name="Science">
        <title>The Physcomitrella genome reveals evolutionary insights into the conquest of land by plants.</title>
        <authorList>
            <person name="Rensing S."/>
            <person name="Lang D."/>
            <person name="Zimmer A."/>
            <person name="Terry A."/>
            <person name="Salamov A."/>
            <person name="Shapiro H."/>
            <person name="Nishiyama T."/>
            <person name="Perroud P.-F."/>
            <person name="Lindquist E."/>
            <person name="Kamisugi Y."/>
            <person name="Tanahashi T."/>
            <person name="Sakakibara K."/>
            <person name="Fujita T."/>
            <person name="Oishi K."/>
            <person name="Shin-I T."/>
            <person name="Kuroki Y."/>
            <person name="Toyoda A."/>
            <person name="Suzuki Y."/>
            <person name="Hashimoto A."/>
            <person name="Yamaguchi K."/>
            <person name="Sugano A."/>
            <person name="Kohara Y."/>
            <person name="Fujiyama A."/>
            <person name="Anterola A."/>
            <person name="Aoki S."/>
            <person name="Ashton N."/>
            <person name="Barbazuk W.B."/>
            <person name="Barker E."/>
            <person name="Bennetzen J."/>
            <person name="Bezanilla M."/>
            <person name="Blankenship R."/>
            <person name="Cho S.H."/>
            <person name="Dutcher S."/>
            <person name="Estelle M."/>
            <person name="Fawcett J.A."/>
            <person name="Gundlach H."/>
            <person name="Hanada K."/>
            <person name="Heyl A."/>
            <person name="Hicks K.A."/>
            <person name="Hugh J."/>
            <person name="Lohr M."/>
            <person name="Mayer K."/>
            <person name="Melkozernov A."/>
            <person name="Murata T."/>
            <person name="Nelson D."/>
            <person name="Pils B."/>
            <person name="Prigge M."/>
            <person name="Reiss B."/>
            <person name="Renner T."/>
            <person name="Rombauts S."/>
            <person name="Rushton P."/>
            <person name="Sanderfoot A."/>
            <person name="Schween G."/>
            <person name="Shiu S.-H."/>
            <person name="Stueber K."/>
            <person name="Theodoulou F.L."/>
            <person name="Tu H."/>
            <person name="Van de Peer Y."/>
            <person name="Verrier P.J."/>
            <person name="Waters E."/>
            <person name="Wood A."/>
            <person name="Yang L."/>
            <person name="Cove D."/>
            <person name="Cuming A."/>
            <person name="Hasebe M."/>
            <person name="Lucas S."/>
            <person name="Mishler D.B."/>
            <person name="Reski R."/>
            <person name="Grigoriev I."/>
            <person name="Quatrano R.S."/>
            <person name="Boore J.L."/>
        </authorList>
    </citation>
    <scope>NUCLEOTIDE SEQUENCE [LARGE SCALE GENOMIC DNA]</scope>
    <source>
        <strain evidence="10 11">cv. Gransden 2004</strain>
    </source>
</reference>
<keyword evidence="2" id="KW-0677">Repeat</keyword>
<dbReference type="EMBL" id="ABEU02000001">
    <property type="protein sequence ID" value="PNR62168.1"/>
    <property type="molecule type" value="Genomic_DNA"/>
</dbReference>
<evidence type="ECO:0000256" key="2">
    <source>
        <dbReference type="ARBA" id="ARBA00022737"/>
    </source>
</evidence>
<dbReference type="RefSeq" id="XP_024369139.1">
    <property type="nucleotide sequence ID" value="XM_024513371.2"/>
</dbReference>
<dbReference type="Gramene" id="Pp3c1_12940V3.1">
    <property type="protein sequence ID" value="Pp3c1_12940V3.1"/>
    <property type="gene ID" value="Pp3c1_12940"/>
</dbReference>
<dbReference type="InterPro" id="IPR050974">
    <property type="entry name" value="Plant_ZF_CCCH"/>
</dbReference>
<dbReference type="Pfam" id="PF00642">
    <property type="entry name" value="zf-CCCH"/>
    <property type="match status" value="5"/>
</dbReference>
<dbReference type="PANTHER" id="PTHR12506:SF82">
    <property type="entry name" value="ZINC FINGER CCCH DOMAIN-CONTAINING PROTEIN 64-RELATED"/>
    <property type="match status" value="1"/>
</dbReference>
<keyword evidence="4 6" id="KW-0862">Zinc</keyword>
<feature type="domain" description="C3H1-type" evidence="8">
    <location>
        <begin position="215"/>
        <end position="243"/>
    </location>
</feature>
<dbReference type="AlphaFoldDB" id="A0A2K1L7Z1"/>
<dbReference type="PANTHER" id="PTHR12506">
    <property type="entry name" value="PROTEIN PHOSPHATASE RELATED"/>
    <property type="match status" value="1"/>
</dbReference>
<keyword evidence="5" id="KW-0238">DNA-binding</keyword>
<feature type="domain" description="C3H1-type" evidence="8">
    <location>
        <begin position="562"/>
        <end position="590"/>
    </location>
</feature>
<protein>
    <recommendedName>
        <fullName evidence="8">C3H1-type domain-containing protein</fullName>
    </recommendedName>
</protein>
<evidence type="ECO:0000313" key="11">
    <source>
        <dbReference type="Proteomes" id="UP000006727"/>
    </source>
</evidence>
<dbReference type="OMA" id="GENECTF"/>
<dbReference type="PROSITE" id="PS50103">
    <property type="entry name" value="ZF_C3H1"/>
    <property type="match status" value="5"/>
</dbReference>
<feature type="region of interest" description="Disordered" evidence="7">
    <location>
        <begin position="402"/>
        <end position="427"/>
    </location>
</feature>
<feature type="zinc finger region" description="C3H1-type" evidence="6">
    <location>
        <begin position="616"/>
        <end position="644"/>
    </location>
</feature>
<feature type="zinc finger region" description="C3H1-type" evidence="6">
    <location>
        <begin position="98"/>
        <end position="126"/>
    </location>
</feature>
<feature type="zinc finger region" description="C3H1-type" evidence="6">
    <location>
        <begin position="153"/>
        <end position="181"/>
    </location>
</feature>
<feature type="domain" description="C3H1-type" evidence="8">
    <location>
        <begin position="98"/>
        <end position="126"/>
    </location>
</feature>
<feature type="compositionally biased region" description="Low complexity" evidence="7">
    <location>
        <begin position="34"/>
        <end position="45"/>
    </location>
</feature>
<name>A0A2K1L7Z1_PHYPA</name>
<dbReference type="STRING" id="3218.A0A2K1L7Z1"/>
<evidence type="ECO:0000256" key="7">
    <source>
        <dbReference type="SAM" id="MobiDB-lite"/>
    </source>
</evidence>
<evidence type="ECO:0000256" key="5">
    <source>
        <dbReference type="ARBA" id="ARBA00023125"/>
    </source>
</evidence>
<feature type="zinc finger region" description="C3H1-type" evidence="6">
    <location>
        <begin position="562"/>
        <end position="590"/>
    </location>
</feature>
<evidence type="ECO:0000313" key="9">
    <source>
        <dbReference type="EMBL" id="PNR62168.1"/>
    </source>
</evidence>
<evidence type="ECO:0000259" key="8">
    <source>
        <dbReference type="PROSITE" id="PS50103"/>
    </source>
</evidence>
<dbReference type="Gramene" id="Pp3c1_12940V3.2">
    <property type="protein sequence ID" value="Pp3c1_12940V3.2"/>
    <property type="gene ID" value="Pp3c1_12940"/>
</dbReference>
<feature type="zinc finger region" description="C3H1-type" evidence="6">
    <location>
        <begin position="215"/>
        <end position="243"/>
    </location>
</feature>
<dbReference type="Gene3D" id="4.10.1000.10">
    <property type="entry name" value="Zinc finger, CCCH-type"/>
    <property type="match status" value="2"/>
</dbReference>
<keyword evidence="11" id="KW-1185">Reference proteome</keyword>
<sequence>MATASQQVVYAMATPPHGVVQYEYYTHQVPQTTTTYTTPGQYSGSGPPPPGASAMDHCADSAAKRSSDEVTADTIGPNKKPRSDSAGCSGENGLYPQRPGEKVCAYYMITRTCSFGVTCRYDHPAWVPAGGIPSWKEVTAVGTPVDPSSLPQRPTEPDCAYFMKTGECRYGSKCRFNHPKEKLESSNTDEQSSVVNQAAPINPATTFNSKGLPLRPGEGNCVFYGKTGSCKYGTACRYNHPEILLPGGRTGQTLQPQQAVYVQTPQQPSVQYQLVQASHDYAYPATTYQSTTPSYTTAPNAYPVTTTYSSTAPAYASPATTYPGQQVITEYVYPGGATMQVYPSGATTQCYPPGTPTQTYSQAQTYPQGTIVQQYPQGTTTQVLSQVQSYPPGTTCQTYPPGTTTQAQPQTYPPGTTGASTYPPGTPQSCPGTQTFPPGTPNQSQGQTAQIYPPGTTAQGVEYAYSGGQQPQSQLEYVYATQQASQNGTDYVYSTEQPAQSASDQYTTTAYATDVSGQATTADYAYTSTQNSQEYAYAAAQAYHQNVTPMYVASMGLPHPQRPGEPDCTFYIKTGECSFGATCKFHHPPDRIPSGIPKPAKNQATVKLSLAGLPRRETETPCAYYMKTGACKFGQTCKYDHPPPQEIIARAVEQARGEVPSSYDVNMPTSVASDSQDVTPLPPGTDVPAVTAAAM</sequence>
<keyword evidence="3 6" id="KW-0863">Zinc-finger</keyword>
<feature type="domain" description="C3H1-type" evidence="8">
    <location>
        <begin position="616"/>
        <end position="644"/>
    </location>
</feature>
<dbReference type="Proteomes" id="UP000006727">
    <property type="component" value="Chromosome 1"/>
</dbReference>
<reference evidence="9 11" key="2">
    <citation type="journal article" date="2018" name="Plant J.">
        <title>The Physcomitrella patens chromosome-scale assembly reveals moss genome structure and evolution.</title>
        <authorList>
            <person name="Lang D."/>
            <person name="Ullrich K.K."/>
            <person name="Murat F."/>
            <person name="Fuchs J."/>
            <person name="Jenkins J."/>
            <person name="Haas F.B."/>
            <person name="Piednoel M."/>
            <person name="Gundlach H."/>
            <person name="Van Bel M."/>
            <person name="Meyberg R."/>
            <person name="Vives C."/>
            <person name="Morata J."/>
            <person name="Symeonidi A."/>
            <person name="Hiss M."/>
            <person name="Muchero W."/>
            <person name="Kamisugi Y."/>
            <person name="Saleh O."/>
            <person name="Blanc G."/>
            <person name="Decker E.L."/>
            <person name="van Gessel N."/>
            <person name="Grimwood J."/>
            <person name="Hayes R.D."/>
            <person name="Graham S.W."/>
            <person name="Gunter L.E."/>
            <person name="McDaniel S.F."/>
            <person name="Hoernstein S.N.W."/>
            <person name="Larsson A."/>
            <person name="Li F.W."/>
            <person name="Perroud P.F."/>
            <person name="Phillips J."/>
            <person name="Ranjan P."/>
            <person name="Rokshar D.S."/>
            <person name="Rothfels C.J."/>
            <person name="Schneider L."/>
            <person name="Shu S."/>
            <person name="Stevenson D.W."/>
            <person name="Thummler F."/>
            <person name="Tillich M."/>
            <person name="Villarreal Aguilar J.C."/>
            <person name="Widiez T."/>
            <person name="Wong G.K."/>
            <person name="Wymore A."/>
            <person name="Zhang Y."/>
            <person name="Zimmer A.D."/>
            <person name="Quatrano R.S."/>
            <person name="Mayer K.F.X."/>
            <person name="Goodstein D."/>
            <person name="Casacuberta J.M."/>
            <person name="Vandepoele K."/>
            <person name="Reski R."/>
            <person name="Cuming A.C."/>
            <person name="Tuskan G.A."/>
            <person name="Maumus F."/>
            <person name="Salse J."/>
            <person name="Schmutz J."/>
            <person name="Rensing S.A."/>
        </authorList>
    </citation>
    <scope>NUCLEOTIDE SEQUENCE [LARGE SCALE GENOMIC DNA]</scope>
    <source>
        <strain evidence="10 11">cv. Gransden 2004</strain>
    </source>
</reference>
<evidence type="ECO:0000256" key="4">
    <source>
        <dbReference type="ARBA" id="ARBA00022833"/>
    </source>
</evidence>